<evidence type="ECO:0000256" key="8">
    <source>
        <dbReference type="ARBA" id="ARBA00023136"/>
    </source>
</evidence>
<dbReference type="HAMAP" id="MF_00454">
    <property type="entry name" value="FluC"/>
    <property type="match status" value="1"/>
</dbReference>
<name>A0A840Y9T7_9PROT</name>
<dbReference type="AlphaFoldDB" id="A0A840Y9T7"/>
<proteinExistence type="inferred from homology"/>
<evidence type="ECO:0000256" key="2">
    <source>
        <dbReference type="ARBA" id="ARBA00022475"/>
    </source>
</evidence>
<evidence type="ECO:0000256" key="4">
    <source>
        <dbReference type="ARBA" id="ARBA00022692"/>
    </source>
</evidence>
<protein>
    <recommendedName>
        <fullName evidence="12">Fluoride-specific ion channel FluC</fullName>
    </recommendedName>
</protein>
<keyword evidence="12" id="KW-0479">Metal-binding</keyword>
<dbReference type="GO" id="GO:0046872">
    <property type="term" value="F:metal ion binding"/>
    <property type="evidence" value="ECO:0007669"/>
    <property type="project" value="UniProtKB-KW"/>
</dbReference>
<dbReference type="GO" id="GO:0005886">
    <property type="term" value="C:plasma membrane"/>
    <property type="evidence" value="ECO:0007669"/>
    <property type="project" value="UniProtKB-SubCell"/>
</dbReference>
<keyword evidence="8 12" id="KW-0472">Membrane</keyword>
<keyword evidence="4 12" id="KW-0812">Transmembrane</keyword>
<evidence type="ECO:0000313" key="14">
    <source>
        <dbReference type="Proteomes" id="UP000562254"/>
    </source>
</evidence>
<dbReference type="EMBL" id="JACIJE010000008">
    <property type="protein sequence ID" value="MBB5690773.1"/>
    <property type="molecule type" value="Genomic_DNA"/>
</dbReference>
<keyword evidence="3" id="KW-0997">Cell inner membrane</keyword>
<keyword evidence="7 12" id="KW-0406">Ion transport</keyword>
<sequence length="122" mass="12167">MNGVTASSVALVALGGAAGSVLRYLVSMAGLALFGAGFPWGTLAVNVIGSAVIGALVAAGLDGQARYLLITGLLGGFTTFSAFSIDTVSLWARAPALAVLYVAVSVGLSIAACAAGFWLFRR</sequence>
<dbReference type="RefSeq" id="WP_184485994.1">
    <property type="nucleotide sequence ID" value="NZ_JAAEDJ010000177.1"/>
</dbReference>
<keyword evidence="12" id="KW-0813">Transport</keyword>
<keyword evidence="2 12" id="KW-1003">Cell membrane</keyword>
<evidence type="ECO:0000256" key="10">
    <source>
        <dbReference type="ARBA" id="ARBA00035120"/>
    </source>
</evidence>
<feature type="transmembrane region" description="Helical" evidence="12">
    <location>
        <begin position="68"/>
        <end position="92"/>
    </location>
</feature>
<accession>A0A840Y9T7</accession>
<dbReference type="Pfam" id="PF02537">
    <property type="entry name" value="CRCB"/>
    <property type="match status" value="1"/>
</dbReference>
<gene>
    <name evidence="12" type="primary">fluC</name>
    <name evidence="12" type="synonym">crcB</name>
    <name evidence="13" type="ORF">FHS88_002913</name>
</gene>
<dbReference type="Proteomes" id="UP000562254">
    <property type="component" value="Unassembled WGS sequence"/>
</dbReference>
<evidence type="ECO:0000256" key="5">
    <source>
        <dbReference type="ARBA" id="ARBA00022989"/>
    </source>
</evidence>
<comment type="caution">
    <text evidence="13">The sequence shown here is derived from an EMBL/GenBank/DDBJ whole genome shotgun (WGS) entry which is preliminary data.</text>
</comment>
<evidence type="ECO:0000256" key="1">
    <source>
        <dbReference type="ARBA" id="ARBA00004651"/>
    </source>
</evidence>
<evidence type="ECO:0000256" key="7">
    <source>
        <dbReference type="ARBA" id="ARBA00023065"/>
    </source>
</evidence>
<comment type="function">
    <text evidence="12">Fluoride-specific ion channel. Important for reducing fluoride concentration in the cell, thus reducing its toxicity.</text>
</comment>
<dbReference type="PANTHER" id="PTHR28259:SF1">
    <property type="entry name" value="FLUORIDE EXPORT PROTEIN 1-RELATED"/>
    <property type="match status" value="1"/>
</dbReference>
<evidence type="ECO:0000256" key="6">
    <source>
        <dbReference type="ARBA" id="ARBA00023053"/>
    </source>
</evidence>
<dbReference type="GO" id="GO:0062054">
    <property type="term" value="F:fluoride channel activity"/>
    <property type="evidence" value="ECO:0007669"/>
    <property type="project" value="UniProtKB-UniRule"/>
</dbReference>
<reference evidence="13 14" key="1">
    <citation type="submission" date="2020-08" db="EMBL/GenBank/DDBJ databases">
        <title>Genomic Encyclopedia of Type Strains, Phase IV (KMG-IV): sequencing the most valuable type-strain genomes for metagenomic binning, comparative biology and taxonomic classification.</title>
        <authorList>
            <person name="Goeker M."/>
        </authorList>
    </citation>
    <scope>NUCLEOTIDE SEQUENCE [LARGE SCALE GENOMIC DNA]</scope>
    <source>
        <strain evidence="13 14">DSM 25895</strain>
    </source>
</reference>
<evidence type="ECO:0000256" key="9">
    <source>
        <dbReference type="ARBA" id="ARBA00023303"/>
    </source>
</evidence>
<keyword evidence="6 12" id="KW-0915">Sodium</keyword>
<comment type="catalytic activity">
    <reaction evidence="11">
        <text>fluoride(in) = fluoride(out)</text>
        <dbReference type="Rhea" id="RHEA:76159"/>
        <dbReference type="ChEBI" id="CHEBI:17051"/>
    </reaction>
    <physiologicalReaction direction="left-to-right" evidence="11">
        <dbReference type="Rhea" id="RHEA:76160"/>
    </physiologicalReaction>
</comment>
<comment type="activity regulation">
    <text evidence="12">Na(+) is not transported, but it plays an essential structural role and its presence is essential for fluoride channel function.</text>
</comment>
<feature type="binding site" evidence="12">
    <location>
        <position position="78"/>
    </location>
    <ligand>
        <name>Na(+)</name>
        <dbReference type="ChEBI" id="CHEBI:29101"/>
        <note>structural</note>
    </ligand>
</feature>
<dbReference type="NCBIfam" id="TIGR00494">
    <property type="entry name" value="crcB"/>
    <property type="match status" value="1"/>
</dbReference>
<organism evidence="13 14">
    <name type="scientific">Neoroseomonas alkaliterrae</name>
    <dbReference type="NCBI Taxonomy" id="1452450"/>
    <lineage>
        <taxon>Bacteria</taxon>
        <taxon>Pseudomonadati</taxon>
        <taxon>Pseudomonadota</taxon>
        <taxon>Alphaproteobacteria</taxon>
        <taxon>Acetobacterales</taxon>
        <taxon>Acetobacteraceae</taxon>
        <taxon>Neoroseomonas</taxon>
    </lineage>
</organism>
<dbReference type="GO" id="GO:0140114">
    <property type="term" value="P:cellular detoxification of fluoride"/>
    <property type="evidence" value="ECO:0007669"/>
    <property type="project" value="UniProtKB-UniRule"/>
</dbReference>
<evidence type="ECO:0000256" key="12">
    <source>
        <dbReference type="HAMAP-Rule" id="MF_00454"/>
    </source>
</evidence>
<keyword evidence="5 12" id="KW-1133">Transmembrane helix</keyword>
<evidence type="ECO:0000256" key="3">
    <source>
        <dbReference type="ARBA" id="ARBA00022519"/>
    </source>
</evidence>
<evidence type="ECO:0000313" key="13">
    <source>
        <dbReference type="EMBL" id="MBB5690773.1"/>
    </source>
</evidence>
<comment type="similarity">
    <text evidence="10 12">Belongs to the fluoride channel Fluc/FEX (TC 1.A.43) family.</text>
</comment>
<feature type="transmembrane region" description="Helical" evidence="12">
    <location>
        <begin position="43"/>
        <end position="61"/>
    </location>
</feature>
<feature type="binding site" evidence="12">
    <location>
        <position position="75"/>
    </location>
    <ligand>
        <name>Na(+)</name>
        <dbReference type="ChEBI" id="CHEBI:29101"/>
        <note>structural</note>
    </ligand>
</feature>
<comment type="subcellular location">
    <subcellularLocation>
        <location evidence="1 12">Cell membrane</location>
        <topology evidence="1 12">Multi-pass membrane protein</topology>
    </subcellularLocation>
</comment>
<dbReference type="PANTHER" id="PTHR28259">
    <property type="entry name" value="FLUORIDE EXPORT PROTEIN 1-RELATED"/>
    <property type="match status" value="1"/>
</dbReference>
<evidence type="ECO:0000256" key="11">
    <source>
        <dbReference type="ARBA" id="ARBA00035585"/>
    </source>
</evidence>
<dbReference type="InterPro" id="IPR003691">
    <property type="entry name" value="FluC"/>
</dbReference>
<feature type="transmembrane region" description="Helical" evidence="12">
    <location>
        <begin position="98"/>
        <end position="120"/>
    </location>
</feature>
<keyword evidence="14" id="KW-1185">Reference proteome</keyword>
<keyword evidence="9 12" id="KW-0407">Ion channel</keyword>